<sequence length="169" mass="19626">MAELTENNETPTKISARNPVCRLCCESKEGRHVIKIFSKTGLSQELCQKVELSCGISVIENDTKLKKEAYPYEWMDGFSKFSEPSLPSKEKFFSSLTDENITDEDYEHAQKIWKSFGMKTMRDYHDLYLKTDVLLLADVMERFRGICMEITNSIRRGTIRLPDWHGTRV</sequence>
<protein>
    <submittedName>
        <fullName evidence="1">Uncharacterized protein</fullName>
    </submittedName>
</protein>
<accession>A0A6S7FDF2</accession>
<evidence type="ECO:0000313" key="2">
    <source>
        <dbReference type="Proteomes" id="UP001152795"/>
    </source>
</evidence>
<dbReference type="OrthoDB" id="414982at2759"/>
<gene>
    <name evidence="1" type="ORF">PACLA_8A000224</name>
</gene>
<dbReference type="Proteomes" id="UP001152795">
    <property type="component" value="Unassembled WGS sequence"/>
</dbReference>
<evidence type="ECO:0000313" key="1">
    <source>
        <dbReference type="EMBL" id="CAB3977324.1"/>
    </source>
</evidence>
<comment type="caution">
    <text evidence="1">The sequence shown here is derived from an EMBL/GenBank/DDBJ whole genome shotgun (WGS) entry which is preliminary data.</text>
</comment>
<keyword evidence="2" id="KW-1185">Reference proteome</keyword>
<name>A0A6S7FDF2_PARCT</name>
<dbReference type="EMBL" id="CACRXK020000042">
    <property type="protein sequence ID" value="CAB3977324.1"/>
    <property type="molecule type" value="Genomic_DNA"/>
</dbReference>
<reference evidence="1" key="1">
    <citation type="submission" date="2020-04" db="EMBL/GenBank/DDBJ databases">
        <authorList>
            <person name="Alioto T."/>
            <person name="Alioto T."/>
            <person name="Gomez Garrido J."/>
        </authorList>
    </citation>
    <scope>NUCLEOTIDE SEQUENCE</scope>
    <source>
        <strain evidence="1">A484AB</strain>
    </source>
</reference>
<organism evidence="1 2">
    <name type="scientific">Paramuricea clavata</name>
    <name type="common">Red gorgonian</name>
    <name type="synonym">Violescent sea-whip</name>
    <dbReference type="NCBI Taxonomy" id="317549"/>
    <lineage>
        <taxon>Eukaryota</taxon>
        <taxon>Metazoa</taxon>
        <taxon>Cnidaria</taxon>
        <taxon>Anthozoa</taxon>
        <taxon>Octocorallia</taxon>
        <taxon>Malacalcyonacea</taxon>
        <taxon>Plexauridae</taxon>
        <taxon>Paramuricea</taxon>
    </lineage>
</organism>
<proteinExistence type="predicted"/>
<dbReference type="AlphaFoldDB" id="A0A6S7FDF2"/>